<evidence type="ECO:0000256" key="3">
    <source>
        <dbReference type="ARBA" id="ARBA00022907"/>
    </source>
</evidence>
<feature type="domain" description="PID" evidence="7">
    <location>
        <begin position="35"/>
        <end position="164"/>
    </location>
</feature>
<organism evidence="8 9">
    <name type="scientific">Artemia franciscana</name>
    <name type="common">Brine shrimp</name>
    <name type="synonym">Artemia sanfranciscana</name>
    <dbReference type="NCBI Taxonomy" id="6661"/>
    <lineage>
        <taxon>Eukaryota</taxon>
        <taxon>Metazoa</taxon>
        <taxon>Ecdysozoa</taxon>
        <taxon>Arthropoda</taxon>
        <taxon>Crustacea</taxon>
        <taxon>Branchiopoda</taxon>
        <taxon>Anostraca</taxon>
        <taxon>Artemiidae</taxon>
        <taxon>Artemia</taxon>
    </lineage>
</organism>
<dbReference type="Gene3D" id="2.30.29.30">
    <property type="entry name" value="Pleckstrin-homology domain (PH domain)/Phosphotyrosine-binding domain (PTB)"/>
    <property type="match status" value="1"/>
</dbReference>
<dbReference type="Pfam" id="PF00640">
    <property type="entry name" value="PID"/>
    <property type="match status" value="1"/>
</dbReference>
<keyword evidence="3" id="KW-0581">Phagocytosis</keyword>
<evidence type="ECO:0000256" key="4">
    <source>
        <dbReference type="ARBA" id="ARBA00060944"/>
    </source>
</evidence>
<keyword evidence="9" id="KW-1185">Reference proteome</keyword>
<dbReference type="AlphaFoldDB" id="A0AA88HEA6"/>
<sequence>MKTGNLLKWTNNNRNSKNGNRLWIHPPDALTAGHVAYLVKFLGSTEVSQPKGQEVVKEGIRKLRFNHQVKKAEGQKSQKVEVTISIDGVAVQDSKSKKILYQYPLHRISYCADDKAEKKFFSFIAKESDSDVHICFVFVSEKLAEEITLTIGQAFDLAYKRFLEGTGRDIEVKRQVTDLQSKIRILENEKLELRKRLKELSAMIPATRLQTYLNENNISDILHVEEFVENPSRSESPQPAENIIEGELVALSIDDIPEEEKSIELPPVPPRMAASLNHGELLNKPNSLFSDLNPEQNGYSSSPQPVLLSNGFTASVSLSAPITQRSSRNGDSPAKDPFGAEPFFAGSFEKQVDIFGMNNFGSEAKLTKQDVPKPSVKDFSLDSLDPLKA</sequence>
<reference evidence="8" key="1">
    <citation type="submission" date="2023-07" db="EMBL/GenBank/DDBJ databases">
        <title>Chromosome-level genome assembly of Artemia franciscana.</title>
        <authorList>
            <person name="Jo E."/>
        </authorList>
    </citation>
    <scope>NUCLEOTIDE SEQUENCE</scope>
    <source>
        <tissue evidence="8">Whole body</tissue>
    </source>
</reference>
<keyword evidence="2" id="KW-0963">Cytoplasm</keyword>
<dbReference type="Proteomes" id="UP001187531">
    <property type="component" value="Unassembled WGS sequence"/>
</dbReference>
<dbReference type="InterPro" id="IPR051133">
    <property type="entry name" value="Adapter_Engulfment-Domain"/>
</dbReference>
<evidence type="ECO:0000256" key="1">
    <source>
        <dbReference type="ARBA" id="ARBA00004496"/>
    </source>
</evidence>
<dbReference type="PANTHER" id="PTHR11232">
    <property type="entry name" value="PHOSPHOTYROSINE INTERACTION DOMAIN-CONTAINING FAMILY MEMBER"/>
    <property type="match status" value="1"/>
</dbReference>
<dbReference type="PROSITE" id="PS01179">
    <property type="entry name" value="PID"/>
    <property type="match status" value="1"/>
</dbReference>
<dbReference type="GO" id="GO:0043277">
    <property type="term" value="P:apoptotic cell clearance"/>
    <property type="evidence" value="ECO:0007669"/>
    <property type="project" value="UniProtKB-ARBA"/>
</dbReference>
<dbReference type="SUPFAM" id="SSF50729">
    <property type="entry name" value="PH domain-like"/>
    <property type="match status" value="1"/>
</dbReference>
<protein>
    <recommendedName>
        <fullName evidence="7">PID domain-containing protein</fullName>
    </recommendedName>
</protein>
<dbReference type="EMBL" id="JAVRJZ010000067">
    <property type="protein sequence ID" value="KAK2703849.1"/>
    <property type="molecule type" value="Genomic_DNA"/>
</dbReference>
<dbReference type="PANTHER" id="PTHR11232:SF77">
    <property type="entry name" value="GULP PTB DOMAIN CONTAINING ENGULFMENT ADAPTOR 1"/>
    <property type="match status" value="1"/>
</dbReference>
<evidence type="ECO:0000256" key="5">
    <source>
        <dbReference type="SAM" id="Coils"/>
    </source>
</evidence>
<dbReference type="EMBL" id="JAVRJZ010000067">
    <property type="protein sequence ID" value="KAK2703848.1"/>
    <property type="molecule type" value="Genomic_DNA"/>
</dbReference>
<comment type="similarity">
    <text evidence="4">Belongs to the ced-6 family.</text>
</comment>
<feature type="region of interest" description="Disordered" evidence="6">
    <location>
        <begin position="370"/>
        <end position="389"/>
    </location>
</feature>
<evidence type="ECO:0000313" key="9">
    <source>
        <dbReference type="Proteomes" id="UP001187531"/>
    </source>
</evidence>
<evidence type="ECO:0000256" key="2">
    <source>
        <dbReference type="ARBA" id="ARBA00022490"/>
    </source>
</evidence>
<evidence type="ECO:0000256" key="6">
    <source>
        <dbReference type="SAM" id="MobiDB-lite"/>
    </source>
</evidence>
<dbReference type="CDD" id="cd01273">
    <property type="entry name" value="PTB_CED-6"/>
    <property type="match status" value="1"/>
</dbReference>
<dbReference type="InterPro" id="IPR011993">
    <property type="entry name" value="PH-like_dom_sf"/>
</dbReference>
<comment type="subcellular location">
    <subcellularLocation>
        <location evidence="1">Cytoplasm</location>
    </subcellularLocation>
</comment>
<name>A0AA88HEA6_ARTSF</name>
<dbReference type="SMART" id="SM00462">
    <property type="entry name" value="PTB"/>
    <property type="match status" value="1"/>
</dbReference>
<keyword evidence="5" id="KW-0175">Coiled coil</keyword>
<dbReference type="GO" id="GO:0005737">
    <property type="term" value="C:cytoplasm"/>
    <property type="evidence" value="ECO:0007669"/>
    <property type="project" value="UniProtKB-SubCell"/>
</dbReference>
<evidence type="ECO:0000313" key="8">
    <source>
        <dbReference type="EMBL" id="KAK2703847.1"/>
    </source>
</evidence>
<gene>
    <name evidence="8" type="ORF">QYM36_017786</name>
</gene>
<accession>A0AA88HEA6</accession>
<comment type="caution">
    <text evidence="8">The sequence shown here is derived from an EMBL/GenBank/DDBJ whole genome shotgun (WGS) entry which is preliminary data.</text>
</comment>
<proteinExistence type="inferred from homology"/>
<evidence type="ECO:0000259" key="7">
    <source>
        <dbReference type="PROSITE" id="PS01179"/>
    </source>
</evidence>
<dbReference type="FunFam" id="2.30.29.30:FF:000118">
    <property type="entry name" value="GULP PTB domain containing engulfment adaptor 1"/>
    <property type="match status" value="1"/>
</dbReference>
<dbReference type="EMBL" id="JAVRJZ010000067">
    <property type="protein sequence ID" value="KAK2703847.1"/>
    <property type="molecule type" value="Genomic_DNA"/>
</dbReference>
<dbReference type="InterPro" id="IPR006020">
    <property type="entry name" value="PTB/PI_dom"/>
</dbReference>
<feature type="coiled-coil region" evidence="5">
    <location>
        <begin position="176"/>
        <end position="203"/>
    </location>
</feature>